<comment type="catalytic activity">
    <reaction evidence="8">
        <text>L-threonyl-[protein] + ATP = O-phospho-L-threonyl-[protein] + ADP + H(+)</text>
        <dbReference type="Rhea" id="RHEA:46608"/>
        <dbReference type="Rhea" id="RHEA-COMP:11060"/>
        <dbReference type="Rhea" id="RHEA-COMP:11605"/>
        <dbReference type="ChEBI" id="CHEBI:15378"/>
        <dbReference type="ChEBI" id="CHEBI:30013"/>
        <dbReference type="ChEBI" id="CHEBI:30616"/>
        <dbReference type="ChEBI" id="CHEBI:61977"/>
        <dbReference type="ChEBI" id="CHEBI:456216"/>
        <dbReference type="EC" id="2.7.11.1"/>
    </reaction>
</comment>
<dbReference type="InterPro" id="IPR000961">
    <property type="entry name" value="AGC-kinase_C"/>
</dbReference>
<keyword evidence="3" id="KW-0597">Phosphoprotein</keyword>
<dbReference type="SMART" id="SM00220">
    <property type="entry name" value="S_TKc"/>
    <property type="match status" value="1"/>
</dbReference>
<dbReference type="InterPro" id="IPR011009">
    <property type="entry name" value="Kinase-like_dom_sf"/>
</dbReference>
<dbReference type="FunFam" id="1.10.510.10:FF:000570">
    <property type="entry name" value="Non-specific serine/threonine protein kinase"/>
    <property type="match status" value="1"/>
</dbReference>
<dbReference type="PANTHER" id="PTHR22988:SF76">
    <property type="entry name" value="CHROMOSOME UNDETERMINED SCAFFOLD_135, WHOLE GENOME SHOTGUN SEQUENCE"/>
    <property type="match status" value="1"/>
</dbReference>
<evidence type="ECO:0000256" key="2">
    <source>
        <dbReference type="ARBA" id="ARBA00022527"/>
    </source>
</evidence>
<name>A0A8J8T772_HALGN</name>
<dbReference type="InterPro" id="IPR008271">
    <property type="entry name" value="Ser/Thr_kinase_AS"/>
</dbReference>
<feature type="domain" description="AGC-kinase C-terminal" evidence="13">
    <location>
        <begin position="428"/>
        <end position="502"/>
    </location>
</feature>
<feature type="region of interest" description="Disordered" evidence="11">
    <location>
        <begin position="1"/>
        <end position="41"/>
    </location>
</feature>
<dbReference type="Pfam" id="PF00069">
    <property type="entry name" value="Pkinase"/>
    <property type="match status" value="1"/>
</dbReference>
<keyword evidence="4" id="KW-0808">Transferase</keyword>
<dbReference type="SUPFAM" id="SSF56112">
    <property type="entry name" value="Protein kinase-like (PK-like)"/>
    <property type="match status" value="1"/>
</dbReference>
<accession>A0A8J8T772</accession>
<dbReference type="PROSITE" id="PS51285">
    <property type="entry name" value="AGC_KINASE_CTER"/>
    <property type="match status" value="1"/>
</dbReference>
<evidence type="ECO:0000256" key="1">
    <source>
        <dbReference type="ARBA" id="ARBA00012513"/>
    </source>
</evidence>
<dbReference type="OrthoDB" id="3638488at2759"/>
<evidence type="ECO:0000259" key="13">
    <source>
        <dbReference type="PROSITE" id="PS51285"/>
    </source>
</evidence>
<dbReference type="PROSITE" id="PS50011">
    <property type="entry name" value="PROTEIN_KINASE_DOM"/>
    <property type="match status" value="1"/>
</dbReference>
<evidence type="ECO:0000256" key="3">
    <source>
        <dbReference type="ARBA" id="ARBA00022553"/>
    </source>
</evidence>
<comment type="caution">
    <text evidence="14">The sequence shown here is derived from an EMBL/GenBank/DDBJ whole genome shotgun (WGS) entry which is preliminary data.</text>
</comment>
<dbReference type="EC" id="2.7.11.1" evidence="1"/>
<dbReference type="CDD" id="cd21742">
    <property type="entry name" value="MobB_NDR_LATS-like"/>
    <property type="match status" value="1"/>
</dbReference>
<evidence type="ECO:0000256" key="9">
    <source>
        <dbReference type="ARBA" id="ARBA00048679"/>
    </source>
</evidence>
<sequence length="942" mass="106022">MYQNQQPQNKPTSPISQPRQQQQQINPPPGQQVMAPGQQQAAAQQQQTAVVYQATQQTREKAEGAKAYIERKYAKLKNEEKEKKDAWDKLLKQMDKMNLSPTEKELIKQEIQHKEAELFRLSRAKITVKDFDPLKIIGRGAFGEVRVCRNRKTQEVVAIKKMKKTEMIYKNQVAHVRAERDILALAKNDWIVELKCSFQDEKYLYLVMEFLQGGDLMTLLMEKDILSEEESRFYIAETILAVETVHSLNYIHRDLKPDNLLIGKDGHVKLSDFGLCKHVEIKPRSNNVYENLRKDLTGIPENSANKLLQNKRIEYKRSRQLAFSTVGTPDYIAPEVFGQDGYNETVDWWSVGAILFEMLVGYPPFFSDEPSMTCQKILHWKKTLNIPIEANLSPAAVDILKRLMCGVNERLGSGPAGVDEIKSHPFFEGLDWRNLRHAKAPFIPNLKSDEDCCRFDKFEEEEPFYATANASSTDGDKKKRQRKDINFVGYTFKKDVEEQKVNLVKVLNESLQAELPTTSTPDGRNTQGSLQHTENSISGTSSNTAAISQSTSVGGASTPNQKQQMLTDASQTHSNFYMSSQQQQLGQGGHPHEMHGHNNPASGISKLQQQPNAQNMVIKRPPVFAQNNNEDEIQPLPPNAQPRFSQIQPQAQLFAMQLQQQQQQLASQQQQVKTKMGMPPQSTTSQQQMSNTGYEGGFGHGNPRDTATSQMKQNYYPSQSANTTQQQMSSSHYVVKGGMSNQQQMLQQQVQQQAKIMLSQQQVNSRQPPSELYVKKATGGAGGVLSQQQQLMSSANNIVGPQLGPLTSSSNQAHMMGGVGQSLYGQSQQNLTQQNQKLTQEQQAMLMQQLQQKKQQQAMLAQQQQMAQQKMMLKIGGGPQQSHMQQQPQISMQKKYIVTSGGIGGGLGGGQQQSSTKASGLTQQQQQQLLLQQQQQQHHYQY</sequence>
<keyword evidence="5 10" id="KW-0547">Nucleotide-binding</keyword>
<dbReference type="Proteomes" id="UP000785679">
    <property type="component" value="Unassembled WGS sequence"/>
</dbReference>
<evidence type="ECO:0000256" key="5">
    <source>
        <dbReference type="ARBA" id="ARBA00022741"/>
    </source>
</evidence>
<feature type="compositionally biased region" description="Polar residues" evidence="11">
    <location>
        <begin position="1"/>
        <end position="10"/>
    </location>
</feature>
<dbReference type="GO" id="GO:0004674">
    <property type="term" value="F:protein serine/threonine kinase activity"/>
    <property type="evidence" value="ECO:0007669"/>
    <property type="project" value="UniProtKB-KW"/>
</dbReference>
<dbReference type="PANTHER" id="PTHR22988">
    <property type="entry name" value="MYOTONIC DYSTROPHY S/T KINASE-RELATED"/>
    <property type="match status" value="1"/>
</dbReference>
<dbReference type="InterPro" id="IPR050839">
    <property type="entry name" value="Rho-assoc_Ser/Thr_Kinase"/>
</dbReference>
<feature type="region of interest" description="Disordered" evidence="11">
    <location>
        <begin position="514"/>
        <end position="569"/>
    </location>
</feature>
<keyword evidence="7 10" id="KW-0067">ATP-binding</keyword>
<evidence type="ECO:0000256" key="4">
    <source>
        <dbReference type="ARBA" id="ARBA00022679"/>
    </source>
</evidence>
<keyword evidence="2" id="KW-0723">Serine/threonine-protein kinase</keyword>
<feature type="compositionally biased region" description="Low complexity" evidence="11">
    <location>
        <begin position="678"/>
        <end position="690"/>
    </location>
</feature>
<dbReference type="SMART" id="SM00133">
    <property type="entry name" value="S_TK_X"/>
    <property type="match status" value="1"/>
</dbReference>
<dbReference type="FunFam" id="3.30.200.20:FF:000192">
    <property type="entry name" value="Serine/threonine-protein kinase cot-1"/>
    <property type="match status" value="1"/>
</dbReference>
<dbReference type="GO" id="GO:0005524">
    <property type="term" value="F:ATP binding"/>
    <property type="evidence" value="ECO:0007669"/>
    <property type="project" value="UniProtKB-UniRule"/>
</dbReference>
<dbReference type="InterPro" id="IPR000719">
    <property type="entry name" value="Prot_kinase_dom"/>
</dbReference>
<evidence type="ECO:0000313" key="14">
    <source>
        <dbReference type="EMBL" id="TNV84260.1"/>
    </source>
</evidence>
<comment type="catalytic activity">
    <reaction evidence="9">
        <text>L-seryl-[protein] + ATP = O-phospho-L-seryl-[protein] + ADP + H(+)</text>
        <dbReference type="Rhea" id="RHEA:17989"/>
        <dbReference type="Rhea" id="RHEA-COMP:9863"/>
        <dbReference type="Rhea" id="RHEA-COMP:11604"/>
        <dbReference type="ChEBI" id="CHEBI:15378"/>
        <dbReference type="ChEBI" id="CHEBI:29999"/>
        <dbReference type="ChEBI" id="CHEBI:30616"/>
        <dbReference type="ChEBI" id="CHEBI:83421"/>
        <dbReference type="ChEBI" id="CHEBI:456216"/>
        <dbReference type="EC" id="2.7.11.1"/>
    </reaction>
</comment>
<feature type="domain" description="Protein kinase" evidence="12">
    <location>
        <begin position="131"/>
        <end position="427"/>
    </location>
</feature>
<evidence type="ECO:0000313" key="15">
    <source>
        <dbReference type="Proteomes" id="UP000785679"/>
    </source>
</evidence>
<dbReference type="PROSITE" id="PS00108">
    <property type="entry name" value="PROTEIN_KINASE_ST"/>
    <property type="match status" value="1"/>
</dbReference>
<dbReference type="PROSITE" id="PS00107">
    <property type="entry name" value="PROTEIN_KINASE_ATP"/>
    <property type="match status" value="1"/>
</dbReference>
<evidence type="ECO:0000256" key="6">
    <source>
        <dbReference type="ARBA" id="ARBA00022777"/>
    </source>
</evidence>
<dbReference type="InterPro" id="IPR017441">
    <property type="entry name" value="Protein_kinase_ATP_BS"/>
</dbReference>
<evidence type="ECO:0000256" key="10">
    <source>
        <dbReference type="PROSITE-ProRule" id="PRU10141"/>
    </source>
</evidence>
<dbReference type="InterPro" id="IPR059233">
    <property type="entry name" value="MobB_NdrA/B/Cbk1"/>
</dbReference>
<dbReference type="Gene3D" id="3.30.200.20">
    <property type="entry name" value="Phosphorylase Kinase, domain 1"/>
    <property type="match status" value="1"/>
</dbReference>
<gene>
    <name evidence="14" type="ORF">FGO68_gene8515</name>
</gene>
<feature type="region of interest" description="Disordered" evidence="11">
    <location>
        <begin position="668"/>
        <end position="709"/>
    </location>
</feature>
<feature type="binding site" evidence="10">
    <location>
        <position position="161"/>
    </location>
    <ligand>
        <name>ATP</name>
        <dbReference type="ChEBI" id="CHEBI:30616"/>
    </ligand>
</feature>
<reference evidence="14" key="1">
    <citation type="submission" date="2019-06" db="EMBL/GenBank/DDBJ databases">
        <authorList>
            <person name="Zheng W."/>
        </authorList>
    </citation>
    <scope>NUCLEOTIDE SEQUENCE</scope>
    <source>
        <strain evidence="14">QDHG01</strain>
    </source>
</reference>
<evidence type="ECO:0000256" key="7">
    <source>
        <dbReference type="ARBA" id="ARBA00022840"/>
    </source>
</evidence>
<keyword evidence="15" id="KW-1185">Reference proteome</keyword>
<organism evidence="14 15">
    <name type="scientific">Halteria grandinella</name>
    <dbReference type="NCBI Taxonomy" id="5974"/>
    <lineage>
        <taxon>Eukaryota</taxon>
        <taxon>Sar</taxon>
        <taxon>Alveolata</taxon>
        <taxon>Ciliophora</taxon>
        <taxon>Intramacronucleata</taxon>
        <taxon>Spirotrichea</taxon>
        <taxon>Stichotrichia</taxon>
        <taxon>Sporadotrichida</taxon>
        <taxon>Halteriidae</taxon>
        <taxon>Halteria</taxon>
    </lineage>
</organism>
<dbReference type="AlphaFoldDB" id="A0A8J8T772"/>
<feature type="compositionally biased region" description="Low complexity" evidence="11">
    <location>
        <begin position="11"/>
        <end position="41"/>
    </location>
</feature>
<protein>
    <recommendedName>
        <fullName evidence="1">non-specific serine/threonine protein kinase</fullName>
        <ecNumber evidence="1">2.7.11.1</ecNumber>
    </recommendedName>
</protein>
<evidence type="ECO:0000256" key="8">
    <source>
        <dbReference type="ARBA" id="ARBA00047899"/>
    </source>
</evidence>
<evidence type="ECO:0000259" key="12">
    <source>
        <dbReference type="PROSITE" id="PS50011"/>
    </source>
</evidence>
<dbReference type="Gene3D" id="1.10.510.10">
    <property type="entry name" value="Transferase(Phosphotransferase) domain 1"/>
    <property type="match status" value="1"/>
</dbReference>
<dbReference type="CDD" id="cd05599">
    <property type="entry name" value="STKc_NDR_like"/>
    <property type="match status" value="1"/>
</dbReference>
<dbReference type="EMBL" id="RRYP01002961">
    <property type="protein sequence ID" value="TNV84260.1"/>
    <property type="molecule type" value="Genomic_DNA"/>
</dbReference>
<keyword evidence="6" id="KW-0418">Kinase</keyword>
<evidence type="ECO:0000256" key="11">
    <source>
        <dbReference type="SAM" id="MobiDB-lite"/>
    </source>
</evidence>
<proteinExistence type="predicted"/>